<evidence type="ECO:0000256" key="7">
    <source>
        <dbReference type="ARBA" id="ARBA00023004"/>
    </source>
</evidence>
<dbReference type="AlphaFoldDB" id="A0A2S7X6U2"/>
<dbReference type="Gene3D" id="3.10.20.30">
    <property type="match status" value="1"/>
</dbReference>
<dbReference type="InterPro" id="IPR017938">
    <property type="entry name" value="Riboflavin_synthase-like_b-brl"/>
</dbReference>
<dbReference type="Pfam" id="PF00111">
    <property type="entry name" value="Fer2"/>
    <property type="match status" value="1"/>
</dbReference>
<evidence type="ECO:0000259" key="10">
    <source>
        <dbReference type="PROSITE" id="PS51085"/>
    </source>
</evidence>
<dbReference type="PROSITE" id="PS51384">
    <property type="entry name" value="FAD_FR"/>
    <property type="match status" value="1"/>
</dbReference>
<evidence type="ECO:0000256" key="3">
    <source>
        <dbReference type="ARBA" id="ARBA00022714"/>
    </source>
</evidence>
<dbReference type="SUPFAM" id="SSF63380">
    <property type="entry name" value="Riboflavin synthase domain-like"/>
    <property type="match status" value="1"/>
</dbReference>
<dbReference type="InterPro" id="IPR017927">
    <property type="entry name" value="FAD-bd_FR_type"/>
</dbReference>
<protein>
    <submittedName>
        <fullName evidence="13">Hybrid-cluster NAD(P)-dependent oxidoreductase</fullName>
    </submittedName>
</protein>
<dbReference type="Pfam" id="PF00970">
    <property type="entry name" value="FAD_binding_6"/>
    <property type="match status" value="1"/>
</dbReference>
<keyword evidence="8" id="KW-0411">Iron-sulfur</keyword>
<keyword evidence="6" id="KW-0560">Oxidoreductase</keyword>
<dbReference type="RefSeq" id="WP_105063731.1">
    <property type="nucleotide sequence ID" value="NZ_BSOU01000002.1"/>
</dbReference>
<keyword evidence="15" id="KW-1185">Reference proteome</keyword>
<gene>
    <name evidence="12" type="primary">hcr</name>
    <name evidence="13" type="ORF">BTO23_12980</name>
    <name evidence="12" type="ORF">GCM10007855_07030</name>
</gene>
<reference evidence="15" key="3">
    <citation type="journal article" date="2019" name="Int. J. Syst. Evol. Microbiol.">
        <title>The Global Catalogue of Microorganisms (GCM) 10K type strain sequencing project: providing services to taxonomists for standard genome sequencing and annotation.</title>
        <authorList>
            <consortium name="The Broad Institute Genomics Platform"/>
            <consortium name="The Broad Institute Genome Sequencing Center for Infectious Disease"/>
            <person name="Wu L."/>
            <person name="Ma J."/>
        </authorList>
    </citation>
    <scope>NUCLEOTIDE SEQUENCE [LARGE SCALE GENOMIC DNA]</scope>
    <source>
        <strain evidence="15">NBRC 105001</strain>
    </source>
</reference>
<evidence type="ECO:0000256" key="5">
    <source>
        <dbReference type="ARBA" id="ARBA00022827"/>
    </source>
</evidence>
<feature type="domain" description="2Fe-2S ferredoxin-type" evidence="10">
    <location>
        <begin position="261"/>
        <end position="348"/>
    </location>
</feature>
<name>A0A2S7X6U2_9GAMM</name>
<keyword evidence="4" id="KW-0479">Metal-binding</keyword>
<dbReference type="GO" id="GO:0016491">
    <property type="term" value="F:oxidoreductase activity"/>
    <property type="evidence" value="ECO:0007669"/>
    <property type="project" value="UniProtKB-KW"/>
</dbReference>
<dbReference type="Proteomes" id="UP000239273">
    <property type="component" value="Unassembled WGS sequence"/>
</dbReference>
<accession>A0A2S7X6U2</accession>
<evidence type="ECO:0000313" key="15">
    <source>
        <dbReference type="Proteomes" id="UP001156660"/>
    </source>
</evidence>
<keyword evidence="2" id="KW-0285">Flavoprotein</keyword>
<dbReference type="InterPro" id="IPR008333">
    <property type="entry name" value="Cbr1-like_FAD-bd_dom"/>
</dbReference>
<dbReference type="SUPFAM" id="SSF54292">
    <property type="entry name" value="2Fe-2S ferredoxin-like"/>
    <property type="match status" value="1"/>
</dbReference>
<dbReference type="PANTHER" id="PTHR47354:SF6">
    <property type="entry name" value="NADH OXIDOREDUCTASE HCR"/>
    <property type="match status" value="1"/>
</dbReference>
<reference evidence="12" key="1">
    <citation type="journal article" date="2014" name="Int. J. Syst. Evol. Microbiol.">
        <title>Complete genome of a new Firmicutes species belonging to the dominant human colonic microbiota ('Ruminococcus bicirculans') reveals two chromosomes and a selective capacity to utilize plant glucans.</title>
        <authorList>
            <consortium name="NISC Comparative Sequencing Program"/>
            <person name="Wegmann U."/>
            <person name="Louis P."/>
            <person name="Goesmann A."/>
            <person name="Henrissat B."/>
            <person name="Duncan S.H."/>
            <person name="Flint H.J."/>
        </authorList>
    </citation>
    <scope>NUCLEOTIDE SEQUENCE</scope>
    <source>
        <strain evidence="12">NBRC 105001</strain>
    </source>
</reference>
<evidence type="ECO:0000313" key="14">
    <source>
        <dbReference type="Proteomes" id="UP000239273"/>
    </source>
</evidence>
<dbReference type="InterPro" id="IPR001433">
    <property type="entry name" value="OxRdtase_FAD/NAD-bd"/>
</dbReference>
<evidence type="ECO:0000313" key="13">
    <source>
        <dbReference type="EMBL" id="PQJ87039.1"/>
    </source>
</evidence>
<reference evidence="12" key="4">
    <citation type="submission" date="2023-01" db="EMBL/GenBank/DDBJ databases">
        <title>Draft genome sequence of Aliivibrio sifiae strain NBRC 105001.</title>
        <authorList>
            <person name="Sun Q."/>
            <person name="Mori K."/>
        </authorList>
    </citation>
    <scope>NUCLEOTIDE SEQUENCE</scope>
    <source>
        <strain evidence="12">NBRC 105001</strain>
    </source>
</reference>
<sequence>MTQFIWPTPAAQLRCDKKWPETDDTISLQLSPINNDSDNNQSFDFKPGQFISLGVELNGKMEYRAYSISSIPNQDFLQLTIKRVDGGKVSNYLIDKFNEGDSILALAPTGPFNSVDCISKPKIALLSAGCGITPVMSMARTWLSNNANVDIIFIHMARSPEHTIYFDELQYLNEKHTNFNLQLLLKEPQYTDYPQGRLDQEWLTTLCPDLTERTVFLCGPTGFMQDMKIYVEAMGLDMDNFYQESFTPIEPEVSETDDASGVVQFEVPAFGVSREIDKGATLADVLEESGVPIIIACRSGMCGSCKCKVEKGEVSRTSTETLSEEDIAQGYTLACSSQVQSDVEVSLI</sequence>
<organism evidence="13 14">
    <name type="scientific">Aliivibrio sifiae</name>
    <dbReference type="NCBI Taxonomy" id="566293"/>
    <lineage>
        <taxon>Bacteria</taxon>
        <taxon>Pseudomonadati</taxon>
        <taxon>Pseudomonadota</taxon>
        <taxon>Gammaproteobacteria</taxon>
        <taxon>Vibrionales</taxon>
        <taxon>Vibrionaceae</taxon>
        <taxon>Aliivibrio</taxon>
    </lineage>
</organism>
<evidence type="ECO:0000256" key="2">
    <source>
        <dbReference type="ARBA" id="ARBA00022630"/>
    </source>
</evidence>
<comment type="similarity">
    <text evidence="9">In the N-terminal section; belongs to the FAD-binding oxidoreductase type 6 family.</text>
</comment>
<dbReference type="CDD" id="cd06215">
    <property type="entry name" value="FNR_iron_sulfur_binding_1"/>
    <property type="match status" value="1"/>
</dbReference>
<evidence type="ECO:0000256" key="6">
    <source>
        <dbReference type="ARBA" id="ARBA00023002"/>
    </source>
</evidence>
<reference evidence="13 14" key="2">
    <citation type="submission" date="2016-12" db="EMBL/GenBank/DDBJ databases">
        <title>Diversity of luminous bacteria.</title>
        <authorList>
            <person name="Yoshizawa S."/>
            <person name="Kogure K."/>
        </authorList>
    </citation>
    <scope>NUCLEOTIDE SEQUENCE [LARGE SCALE GENOMIC DNA]</scope>
    <source>
        <strain evidence="13 14">NBRC 105001</strain>
    </source>
</reference>
<dbReference type="PROSITE" id="PS51085">
    <property type="entry name" value="2FE2S_FER_2"/>
    <property type="match status" value="1"/>
</dbReference>
<dbReference type="InterPro" id="IPR006058">
    <property type="entry name" value="2Fe2S_fd_BS"/>
</dbReference>
<dbReference type="PROSITE" id="PS00197">
    <property type="entry name" value="2FE2S_FER_1"/>
    <property type="match status" value="1"/>
</dbReference>
<evidence type="ECO:0000256" key="4">
    <source>
        <dbReference type="ARBA" id="ARBA00022723"/>
    </source>
</evidence>
<comment type="cofactor">
    <cofactor evidence="1">
        <name>FAD</name>
        <dbReference type="ChEBI" id="CHEBI:57692"/>
    </cofactor>
</comment>
<keyword evidence="7" id="KW-0408">Iron</keyword>
<dbReference type="InterPro" id="IPR039261">
    <property type="entry name" value="FNR_nucleotide-bd"/>
</dbReference>
<comment type="caution">
    <text evidence="13">The sequence shown here is derived from an EMBL/GenBank/DDBJ whole genome shotgun (WGS) entry which is preliminary data.</text>
</comment>
<dbReference type="SUPFAM" id="SSF52343">
    <property type="entry name" value="Ferredoxin reductase-like, C-terminal NADP-linked domain"/>
    <property type="match status" value="1"/>
</dbReference>
<keyword evidence="3" id="KW-0001">2Fe-2S</keyword>
<evidence type="ECO:0000256" key="9">
    <source>
        <dbReference type="ARBA" id="ARBA00061434"/>
    </source>
</evidence>
<dbReference type="InterPro" id="IPR001041">
    <property type="entry name" value="2Fe-2S_ferredoxin-type"/>
</dbReference>
<dbReference type="OrthoDB" id="9796486at2"/>
<evidence type="ECO:0000259" key="11">
    <source>
        <dbReference type="PROSITE" id="PS51384"/>
    </source>
</evidence>
<evidence type="ECO:0000256" key="8">
    <source>
        <dbReference type="ARBA" id="ARBA00023014"/>
    </source>
</evidence>
<dbReference type="InterPro" id="IPR036010">
    <property type="entry name" value="2Fe-2S_ferredoxin-like_sf"/>
</dbReference>
<dbReference type="GO" id="GO:0046872">
    <property type="term" value="F:metal ion binding"/>
    <property type="evidence" value="ECO:0007669"/>
    <property type="project" value="UniProtKB-KW"/>
</dbReference>
<keyword evidence="5" id="KW-0274">FAD</keyword>
<dbReference type="Pfam" id="PF00175">
    <property type="entry name" value="NAD_binding_1"/>
    <property type="match status" value="1"/>
</dbReference>
<dbReference type="Gene3D" id="2.40.30.10">
    <property type="entry name" value="Translation factors"/>
    <property type="match status" value="1"/>
</dbReference>
<evidence type="ECO:0000256" key="1">
    <source>
        <dbReference type="ARBA" id="ARBA00001974"/>
    </source>
</evidence>
<feature type="domain" description="FAD-binding FR-type" evidence="11">
    <location>
        <begin position="8"/>
        <end position="115"/>
    </location>
</feature>
<proteinExistence type="inferred from homology"/>
<dbReference type="Proteomes" id="UP001156660">
    <property type="component" value="Unassembled WGS sequence"/>
</dbReference>
<dbReference type="EMBL" id="BSOU01000002">
    <property type="protein sequence ID" value="GLR73829.1"/>
    <property type="molecule type" value="Genomic_DNA"/>
</dbReference>
<dbReference type="InterPro" id="IPR012675">
    <property type="entry name" value="Beta-grasp_dom_sf"/>
</dbReference>
<evidence type="ECO:0000313" key="12">
    <source>
        <dbReference type="EMBL" id="GLR73829.1"/>
    </source>
</evidence>
<dbReference type="InterPro" id="IPR050415">
    <property type="entry name" value="MRET"/>
</dbReference>
<dbReference type="PANTHER" id="PTHR47354">
    <property type="entry name" value="NADH OXIDOREDUCTASE HCR"/>
    <property type="match status" value="1"/>
</dbReference>
<dbReference type="GO" id="GO:0051537">
    <property type="term" value="F:2 iron, 2 sulfur cluster binding"/>
    <property type="evidence" value="ECO:0007669"/>
    <property type="project" value="UniProtKB-KW"/>
</dbReference>
<dbReference type="EMBL" id="MSCP01000002">
    <property type="protein sequence ID" value="PQJ87039.1"/>
    <property type="molecule type" value="Genomic_DNA"/>
</dbReference>
<dbReference type="Gene3D" id="3.40.50.80">
    <property type="entry name" value="Nucleotide-binding domain of ferredoxin-NADP reductase (FNR) module"/>
    <property type="match status" value="1"/>
</dbReference>
<dbReference type="CDD" id="cd00207">
    <property type="entry name" value="fer2"/>
    <property type="match status" value="1"/>
</dbReference>